<dbReference type="InterPro" id="IPR018669">
    <property type="entry name" value="Toxin_HigB"/>
</dbReference>
<keyword evidence="2" id="KW-1185">Reference proteome</keyword>
<dbReference type="Pfam" id="PF09907">
    <property type="entry name" value="HigB_toxin"/>
    <property type="match status" value="1"/>
</dbReference>
<sequence>MRIIKRSTLAAFWRIHPETAPSLKRWQQVFRAAQFTTMDDVARAFPKAKILNADRARFEIAGGNYRMIVAFDFSHQIAWIKFLGTHDEYDAIDALRVSMF</sequence>
<accession>A0ABX8AFR9</accession>
<name>A0ABX8AFR9_9BRAD</name>
<organism evidence="1 2">
    <name type="scientific">Tardiphaga alba</name>
    <dbReference type="NCBI Taxonomy" id="340268"/>
    <lineage>
        <taxon>Bacteria</taxon>
        <taxon>Pseudomonadati</taxon>
        <taxon>Pseudomonadota</taxon>
        <taxon>Alphaproteobacteria</taxon>
        <taxon>Hyphomicrobiales</taxon>
        <taxon>Nitrobacteraceae</taxon>
        <taxon>Tardiphaga</taxon>
    </lineage>
</organism>
<gene>
    <name evidence="1" type="ORF">RPMA_13080</name>
</gene>
<reference evidence="1 2" key="1">
    <citation type="submission" date="2019-02" db="EMBL/GenBank/DDBJ databases">
        <title>Emended description of the genus Rhodopseudomonas and description of Rhodopseudomonas albus sp. nov., a non-phototrophic, heavy-metal-tolerant bacterium isolated from garden soil.</title>
        <authorList>
            <person name="Bao Z."/>
            <person name="Cao W.W."/>
            <person name="Sato Y."/>
            <person name="Nishizawa T."/>
            <person name="Zhao J."/>
            <person name="Guo Y."/>
            <person name="Ohta H."/>
        </authorList>
    </citation>
    <scope>NUCLEOTIDE SEQUENCE [LARGE SCALE GENOMIC DNA]</scope>
    <source>
        <strain evidence="1 2">SK50-23</strain>
    </source>
</reference>
<evidence type="ECO:0000313" key="1">
    <source>
        <dbReference type="EMBL" id="QUS42392.1"/>
    </source>
</evidence>
<dbReference type="Proteomes" id="UP000682843">
    <property type="component" value="Chromosome"/>
</dbReference>
<proteinExistence type="predicted"/>
<evidence type="ECO:0000313" key="2">
    <source>
        <dbReference type="Proteomes" id="UP000682843"/>
    </source>
</evidence>
<dbReference type="EMBL" id="CP036498">
    <property type="protein sequence ID" value="QUS42392.1"/>
    <property type="molecule type" value="Genomic_DNA"/>
</dbReference>
<protein>
    <submittedName>
        <fullName evidence="1">Type II toxin-antitoxin system HigB family toxin</fullName>
    </submittedName>
</protein>